<dbReference type="RefSeq" id="WP_305172574.1">
    <property type="nucleotide sequence ID" value="NZ_JAUUDS010000002.1"/>
</dbReference>
<keyword evidence="2" id="KW-1185">Reference proteome</keyword>
<comment type="caution">
    <text evidence="1">The sequence shown here is derived from an EMBL/GenBank/DDBJ whole genome shotgun (WGS) entry which is preliminary data.</text>
</comment>
<dbReference type="SUPFAM" id="SSF53098">
    <property type="entry name" value="Ribonuclease H-like"/>
    <property type="match status" value="1"/>
</dbReference>
<organism evidence="1 2">
    <name type="scientific">Sphingomonas aurea</name>
    <dbReference type="NCBI Taxonomy" id="3063994"/>
    <lineage>
        <taxon>Bacteria</taxon>
        <taxon>Pseudomonadati</taxon>
        <taxon>Pseudomonadota</taxon>
        <taxon>Alphaproteobacteria</taxon>
        <taxon>Sphingomonadales</taxon>
        <taxon>Sphingomonadaceae</taxon>
        <taxon>Sphingomonas</taxon>
    </lineage>
</organism>
<evidence type="ECO:0000313" key="2">
    <source>
        <dbReference type="Proteomes" id="UP001230685"/>
    </source>
</evidence>
<protein>
    <submittedName>
        <fullName evidence="1">Uncharacterized protein</fullName>
    </submittedName>
</protein>
<dbReference type="InterPro" id="IPR036397">
    <property type="entry name" value="RNaseH_sf"/>
</dbReference>
<gene>
    <name evidence="1" type="ORF">Q5H91_06955</name>
</gene>
<reference evidence="1 2" key="1">
    <citation type="submission" date="2023-07" db="EMBL/GenBank/DDBJ databases">
        <authorList>
            <person name="Kim M.K."/>
        </authorList>
    </citation>
    <scope>NUCLEOTIDE SEQUENCE [LARGE SCALE GENOMIC DNA]</scope>
    <source>
        <strain evidence="1 2">KR1UV-12</strain>
    </source>
</reference>
<accession>A0ABT9EJ24</accession>
<name>A0ABT9EJ24_9SPHN</name>
<dbReference type="EMBL" id="JAUUDS010000002">
    <property type="protein sequence ID" value="MDP1026944.1"/>
    <property type="molecule type" value="Genomic_DNA"/>
</dbReference>
<dbReference type="Proteomes" id="UP001230685">
    <property type="component" value="Unassembled WGS sequence"/>
</dbReference>
<evidence type="ECO:0000313" key="1">
    <source>
        <dbReference type="EMBL" id="MDP1026944.1"/>
    </source>
</evidence>
<dbReference type="Gene3D" id="3.30.420.10">
    <property type="entry name" value="Ribonuclease H-like superfamily/Ribonuclease H"/>
    <property type="match status" value="1"/>
</dbReference>
<sequence length="123" mass="13276">MPARTKIFFDGGLRPAGMEIAVVLRGRATILTDLGPGTSMTAEWLALLHAAELARMERLADAVLIGDAAAIVAQANGRVRTPPPHRDHLERLCRLLGAGPPLRIRAVRRSHNLAGIALDRLHL</sequence>
<proteinExistence type="predicted"/>
<dbReference type="InterPro" id="IPR012337">
    <property type="entry name" value="RNaseH-like_sf"/>
</dbReference>